<comment type="similarity">
    <text evidence="1">Belongs to the leprecan family.</text>
</comment>
<sequence length="365" mass="42622">MTRRSGVSPAALAPTLALSAVRPGQLTTRLAMAILYWTPLFVFYSIIDRCHATPDDPQLTFEQLYQYGKYEYTDKNWPDCVAYFEDELVWCRRKCAGQVEKPDESSFSQKHATSERALCMLRCKRERFTEERPPLGKMSTYFDFVERKPYQYMHICYWRKSFISGVQAYNDEDWNRCVDDLQFSMEKLMEEDARCRLLCDDKIDWSVVHGNPEIDVLITSMQAAVVRCQHNCLHRLALINGHNVGDLPAVYYEYLHYCQYKLMRGSEAARSVANYLLFDNSPTMRRNKYFYLKQYKKPELFEPDEVSKERVKVRPLLYLRPPPSVTRPFSIRHRGARHVCTSYHGDAGVVTLTGCYAHARVPSTL</sequence>
<dbReference type="PANTHER" id="PTHR13986:SF8">
    <property type="entry name" value="PROLYL 3-HYDROXYLASE 1-LIKE PROTEIN"/>
    <property type="match status" value="1"/>
</dbReference>
<keyword evidence="3" id="KW-0325">Glycoprotein</keyword>
<evidence type="ECO:0000256" key="2">
    <source>
        <dbReference type="ARBA" id="ARBA00022729"/>
    </source>
</evidence>
<dbReference type="PANTHER" id="PTHR13986">
    <property type="entry name" value="PROTEIN LYSINE HYDROXYLATION COMPLEX COMPONENT"/>
    <property type="match status" value="1"/>
</dbReference>
<dbReference type="OMA" id="NVMMKAT"/>
<evidence type="ECO:0000313" key="6">
    <source>
        <dbReference type="Proteomes" id="UP000271162"/>
    </source>
</evidence>
<evidence type="ECO:0000313" key="5">
    <source>
        <dbReference type="EMBL" id="VDL77706.1"/>
    </source>
</evidence>
<keyword evidence="2" id="KW-0732">Signal</keyword>
<reference evidence="5 6" key="2">
    <citation type="submission" date="2018-11" db="EMBL/GenBank/DDBJ databases">
        <authorList>
            <consortium name="Pathogen Informatics"/>
        </authorList>
    </citation>
    <scope>NUCLEOTIDE SEQUENCE [LARGE SCALE GENOMIC DNA]</scope>
</reference>
<evidence type="ECO:0000259" key="4">
    <source>
        <dbReference type="Pfam" id="PF23557"/>
    </source>
</evidence>
<feature type="domain" description="Leprecan-like alpha-helical" evidence="4">
    <location>
        <begin position="160"/>
        <end position="292"/>
    </location>
</feature>
<proteinExistence type="inferred from homology"/>
<dbReference type="InterPro" id="IPR052284">
    <property type="entry name" value="Collagen_mod_leprecan"/>
</dbReference>
<reference evidence="7" key="1">
    <citation type="submission" date="2017-02" db="UniProtKB">
        <authorList>
            <consortium name="WormBaseParasite"/>
        </authorList>
    </citation>
    <scope>IDENTIFICATION</scope>
</reference>
<dbReference type="WBParaSite" id="NBR_0001411601-mRNA-1">
    <property type="protein sequence ID" value="NBR_0001411601-mRNA-1"/>
    <property type="gene ID" value="NBR_0001411601"/>
</dbReference>
<dbReference type="InterPro" id="IPR056585">
    <property type="entry name" value="Leprecan_dom"/>
</dbReference>
<dbReference type="GO" id="GO:0030199">
    <property type="term" value="P:collagen fibril organization"/>
    <property type="evidence" value="ECO:0007669"/>
    <property type="project" value="TreeGrafter"/>
</dbReference>
<dbReference type="Gene3D" id="1.25.40.10">
    <property type="entry name" value="Tetratricopeptide repeat domain"/>
    <property type="match status" value="1"/>
</dbReference>
<evidence type="ECO:0000256" key="1">
    <source>
        <dbReference type="ARBA" id="ARBA00006487"/>
    </source>
</evidence>
<name>A0A0N4YC64_NIPBR</name>
<dbReference type="EMBL" id="UYSL01021248">
    <property type="protein sequence ID" value="VDL77706.1"/>
    <property type="molecule type" value="Genomic_DNA"/>
</dbReference>
<dbReference type="STRING" id="27835.A0A0N4YC64"/>
<accession>A0A0N4YC64</accession>
<evidence type="ECO:0000313" key="7">
    <source>
        <dbReference type="WBParaSite" id="NBR_0001411601-mRNA-1"/>
    </source>
</evidence>
<keyword evidence="6" id="KW-1185">Reference proteome</keyword>
<dbReference type="AlphaFoldDB" id="A0A0N4YC64"/>
<dbReference type="Pfam" id="PF23557">
    <property type="entry name" value="TPR_leprecan"/>
    <property type="match status" value="1"/>
</dbReference>
<evidence type="ECO:0000256" key="3">
    <source>
        <dbReference type="ARBA" id="ARBA00023180"/>
    </source>
</evidence>
<gene>
    <name evidence="5" type="ORF">NBR_LOCUS14117</name>
</gene>
<protein>
    <recommendedName>
        <fullName evidence="4">Leprecan-like alpha-helical domain-containing protein</fullName>
    </recommendedName>
</protein>
<dbReference type="GO" id="GO:0005783">
    <property type="term" value="C:endoplasmic reticulum"/>
    <property type="evidence" value="ECO:0007669"/>
    <property type="project" value="TreeGrafter"/>
</dbReference>
<organism evidence="7">
    <name type="scientific">Nippostrongylus brasiliensis</name>
    <name type="common">Rat hookworm</name>
    <dbReference type="NCBI Taxonomy" id="27835"/>
    <lineage>
        <taxon>Eukaryota</taxon>
        <taxon>Metazoa</taxon>
        <taxon>Ecdysozoa</taxon>
        <taxon>Nematoda</taxon>
        <taxon>Chromadorea</taxon>
        <taxon>Rhabditida</taxon>
        <taxon>Rhabditina</taxon>
        <taxon>Rhabditomorpha</taxon>
        <taxon>Strongyloidea</taxon>
        <taxon>Heligmosomidae</taxon>
        <taxon>Nippostrongylus</taxon>
    </lineage>
</organism>
<dbReference type="InterPro" id="IPR011990">
    <property type="entry name" value="TPR-like_helical_dom_sf"/>
</dbReference>
<dbReference type="Proteomes" id="UP000271162">
    <property type="component" value="Unassembled WGS sequence"/>
</dbReference>
<dbReference type="GO" id="GO:0005518">
    <property type="term" value="F:collagen binding"/>
    <property type="evidence" value="ECO:0007669"/>
    <property type="project" value="TreeGrafter"/>
</dbReference>